<feature type="region of interest" description="Disordered" evidence="2">
    <location>
        <begin position="71"/>
        <end position="92"/>
    </location>
</feature>
<dbReference type="SMART" id="SM01234">
    <property type="entry name" value="Haemolytic"/>
    <property type="match status" value="1"/>
</dbReference>
<protein>
    <recommendedName>
        <fullName evidence="1">Putative membrane protein insertion efficiency factor</fullName>
    </recommendedName>
</protein>
<proteinExistence type="inferred from homology"/>
<sequence>MTLRQLLARPLIWLVRLYQLLISPLLPPSCRFTPCCSTYAITALTRFGIFRGSWLTVRRLARCHPWNPGGVDHVPPLDTADRSGTPTPAPLN</sequence>
<dbReference type="HAMAP" id="MF_00386">
    <property type="entry name" value="UPF0161_YidD"/>
    <property type="match status" value="1"/>
</dbReference>
<gene>
    <name evidence="3" type="ORF">FHU39_003690</name>
</gene>
<keyword evidence="1" id="KW-1003">Cell membrane</keyword>
<evidence type="ECO:0000313" key="4">
    <source>
        <dbReference type="Proteomes" id="UP000559182"/>
    </source>
</evidence>
<comment type="function">
    <text evidence="1">Could be involved in insertion of integral membrane proteins into the membrane.</text>
</comment>
<dbReference type="AlphaFoldDB" id="A0A839NA24"/>
<comment type="similarity">
    <text evidence="1">Belongs to the UPF0161 family.</text>
</comment>
<evidence type="ECO:0000313" key="3">
    <source>
        <dbReference type="EMBL" id="MBB2893659.1"/>
    </source>
</evidence>
<dbReference type="NCBIfam" id="TIGR00278">
    <property type="entry name" value="membrane protein insertion efficiency factor YidD"/>
    <property type="match status" value="1"/>
</dbReference>
<organism evidence="3 4">
    <name type="scientific">Flexivirga oryzae</name>
    <dbReference type="NCBI Taxonomy" id="1794944"/>
    <lineage>
        <taxon>Bacteria</taxon>
        <taxon>Bacillati</taxon>
        <taxon>Actinomycetota</taxon>
        <taxon>Actinomycetes</taxon>
        <taxon>Micrococcales</taxon>
        <taxon>Dermacoccaceae</taxon>
        <taxon>Flexivirga</taxon>
    </lineage>
</organism>
<dbReference type="PANTHER" id="PTHR33383:SF1">
    <property type="entry name" value="MEMBRANE PROTEIN INSERTION EFFICIENCY FACTOR-RELATED"/>
    <property type="match status" value="1"/>
</dbReference>
<dbReference type="RefSeq" id="WP_343065986.1">
    <property type="nucleotide sequence ID" value="NZ_JACHVQ010000003.1"/>
</dbReference>
<dbReference type="InterPro" id="IPR002696">
    <property type="entry name" value="Membr_insert_effic_factor_YidD"/>
</dbReference>
<name>A0A839NA24_9MICO</name>
<comment type="subcellular location">
    <subcellularLocation>
        <location evidence="1">Cell membrane</location>
        <topology evidence="1">Peripheral membrane protein</topology>
        <orientation evidence="1">Cytoplasmic side</orientation>
    </subcellularLocation>
</comment>
<evidence type="ECO:0000256" key="1">
    <source>
        <dbReference type="HAMAP-Rule" id="MF_00386"/>
    </source>
</evidence>
<keyword evidence="4" id="KW-1185">Reference proteome</keyword>
<reference evidence="3 4" key="1">
    <citation type="submission" date="2020-08" db="EMBL/GenBank/DDBJ databases">
        <title>Sequencing the genomes of 1000 actinobacteria strains.</title>
        <authorList>
            <person name="Klenk H.-P."/>
        </authorList>
    </citation>
    <scope>NUCLEOTIDE SEQUENCE [LARGE SCALE GENOMIC DNA]</scope>
    <source>
        <strain evidence="3 4">DSM 105369</strain>
    </source>
</reference>
<evidence type="ECO:0000256" key="2">
    <source>
        <dbReference type="SAM" id="MobiDB-lite"/>
    </source>
</evidence>
<dbReference type="GO" id="GO:0005886">
    <property type="term" value="C:plasma membrane"/>
    <property type="evidence" value="ECO:0007669"/>
    <property type="project" value="UniProtKB-SubCell"/>
</dbReference>
<comment type="caution">
    <text evidence="3">The sequence shown here is derived from an EMBL/GenBank/DDBJ whole genome shotgun (WGS) entry which is preliminary data.</text>
</comment>
<dbReference type="EMBL" id="JACHVQ010000003">
    <property type="protein sequence ID" value="MBB2893659.1"/>
    <property type="molecule type" value="Genomic_DNA"/>
</dbReference>
<keyword evidence="1" id="KW-0472">Membrane</keyword>
<accession>A0A839NA24</accession>
<dbReference type="PANTHER" id="PTHR33383">
    <property type="entry name" value="MEMBRANE PROTEIN INSERTION EFFICIENCY FACTOR-RELATED"/>
    <property type="match status" value="1"/>
</dbReference>
<dbReference type="Pfam" id="PF01809">
    <property type="entry name" value="YidD"/>
    <property type="match status" value="1"/>
</dbReference>
<dbReference type="Proteomes" id="UP000559182">
    <property type="component" value="Unassembled WGS sequence"/>
</dbReference>